<reference evidence="1 2" key="1">
    <citation type="submission" date="2023-09" db="EMBL/GenBank/DDBJ databases">
        <title>Whole genome shotgun sequencing (WGS) of Bosea sp. ZW T0_25, isolated from stored onions (Allium cepa).</title>
        <authorList>
            <person name="Stoll D.A."/>
            <person name="Huch M."/>
        </authorList>
    </citation>
    <scope>NUCLEOTIDE SEQUENCE [LARGE SCALE GENOMIC DNA]</scope>
    <source>
        <strain evidence="1 2">ZW T0_25</strain>
    </source>
</reference>
<dbReference type="InterPro" id="IPR029063">
    <property type="entry name" value="SAM-dependent_MTases_sf"/>
</dbReference>
<comment type="caution">
    <text evidence="1">The sequence shown here is derived from an EMBL/GenBank/DDBJ whole genome shotgun (WGS) entry which is preliminary data.</text>
</comment>
<dbReference type="RefSeq" id="WP_316021457.1">
    <property type="nucleotide sequence ID" value="NZ_JAWDID010000084.1"/>
</dbReference>
<accession>A0ABU3SGA7</accession>
<dbReference type="Proteomes" id="UP001254257">
    <property type="component" value="Unassembled WGS sequence"/>
</dbReference>
<dbReference type="Pfam" id="PF13489">
    <property type="entry name" value="Methyltransf_23"/>
    <property type="match status" value="1"/>
</dbReference>
<gene>
    <name evidence="1" type="ORF">RKE40_28080</name>
</gene>
<evidence type="ECO:0000313" key="2">
    <source>
        <dbReference type="Proteomes" id="UP001254257"/>
    </source>
</evidence>
<dbReference type="Gene3D" id="3.40.50.150">
    <property type="entry name" value="Vaccinia Virus protein VP39"/>
    <property type="match status" value="1"/>
</dbReference>
<dbReference type="EC" id="2.1.-.-" evidence="1"/>
<dbReference type="GO" id="GO:0008168">
    <property type="term" value="F:methyltransferase activity"/>
    <property type="evidence" value="ECO:0007669"/>
    <property type="project" value="UniProtKB-KW"/>
</dbReference>
<keyword evidence="1" id="KW-0808">Transferase</keyword>
<dbReference type="EMBL" id="JAWDID010000084">
    <property type="protein sequence ID" value="MDU0343759.1"/>
    <property type="molecule type" value="Genomic_DNA"/>
</dbReference>
<keyword evidence="2" id="KW-1185">Reference proteome</keyword>
<organism evidence="1 2">
    <name type="scientific">Bosea rubneri</name>
    <dbReference type="NCBI Taxonomy" id="3075434"/>
    <lineage>
        <taxon>Bacteria</taxon>
        <taxon>Pseudomonadati</taxon>
        <taxon>Pseudomonadota</taxon>
        <taxon>Alphaproteobacteria</taxon>
        <taxon>Hyphomicrobiales</taxon>
        <taxon>Boseaceae</taxon>
        <taxon>Bosea</taxon>
    </lineage>
</organism>
<name>A0ABU3SGA7_9HYPH</name>
<proteinExistence type="predicted"/>
<sequence length="301" mass="34071">MPDKRNLTSTLDPGEIRAIAMKYFTHAQLDSIRFCGPRIEVGDAEFEARDGKLFVLTAPESAWLKNFLVTATPDQATWETVAYLKVRHFNTPERVIGRARDGSLYDEDYYRKRGGGGPYIGYSGNDALKSEFTMLARELNVRFAAGEVLDCGCATGLLVRELKARGREASGADVSSWAVQNAVVSGIHQMDGRDLAFEDDRFSVLISQDYMEHIHPDDHERVFSEQIRVCANGAHLVHFIPFYETVEPYQLDAHLCNASREWWMGRIGSIPQLTIVQEPSLEQWDMKNGMLARYLICRVDK</sequence>
<dbReference type="GO" id="GO:0032259">
    <property type="term" value="P:methylation"/>
    <property type="evidence" value="ECO:0007669"/>
    <property type="project" value="UniProtKB-KW"/>
</dbReference>
<protein>
    <submittedName>
        <fullName evidence="1">Class I SAM-dependent methyltransferase</fullName>
        <ecNumber evidence="1">2.1.-.-</ecNumber>
    </submittedName>
</protein>
<keyword evidence="1" id="KW-0489">Methyltransferase</keyword>
<dbReference type="CDD" id="cd02440">
    <property type="entry name" value="AdoMet_MTases"/>
    <property type="match status" value="1"/>
</dbReference>
<evidence type="ECO:0000313" key="1">
    <source>
        <dbReference type="EMBL" id="MDU0343759.1"/>
    </source>
</evidence>
<dbReference type="SUPFAM" id="SSF53335">
    <property type="entry name" value="S-adenosyl-L-methionine-dependent methyltransferases"/>
    <property type="match status" value="1"/>
</dbReference>